<dbReference type="Gene3D" id="1.10.1760.20">
    <property type="match status" value="1"/>
</dbReference>
<comment type="subcellular location">
    <subcellularLocation>
        <location evidence="2">Cell membrane</location>
        <topology evidence="2">Multi-pass membrane protein</topology>
    </subcellularLocation>
</comment>
<feature type="transmembrane region" description="Helical" evidence="3">
    <location>
        <begin position="29"/>
        <end position="47"/>
    </location>
</feature>
<dbReference type="Proteomes" id="UP000189777">
    <property type="component" value="Unassembled WGS sequence"/>
</dbReference>
<sequence>MTAAALPLAPARPHRVLADLLPGALARDAVLVVAVAALTALAAQVVIPVPGLPVPLTGQTFAVLLGAAALGPWRGAAAQGVYLAAGVGGLPVFAGATAGWQSVAGASGGYLVGFLLAGVIVGALARRGADRRVLSTVGTYALGTLAVYAVGVPWLAVSTGMPLGAALLTGAVVFLPGDALKAALAAALLPTAWRLAR</sequence>
<keyword evidence="3" id="KW-0812">Transmembrane</keyword>
<dbReference type="AlphaFoldDB" id="A0A1T5IBM6"/>
<dbReference type="RefSeq" id="WP_079570021.1">
    <property type="nucleotide sequence ID" value="NZ_FUZQ01000001.1"/>
</dbReference>
<dbReference type="GO" id="GO:0005886">
    <property type="term" value="C:plasma membrane"/>
    <property type="evidence" value="ECO:0007669"/>
    <property type="project" value="UniProtKB-SubCell"/>
</dbReference>
<evidence type="ECO:0000256" key="2">
    <source>
        <dbReference type="PIRNR" id="PIRNR016661"/>
    </source>
</evidence>
<dbReference type="GO" id="GO:0015225">
    <property type="term" value="F:biotin transmembrane transporter activity"/>
    <property type="evidence" value="ECO:0007669"/>
    <property type="project" value="UniProtKB-UniRule"/>
</dbReference>
<proteinExistence type="inferred from homology"/>
<dbReference type="PANTHER" id="PTHR34295:SF1">
    <property type="entry name" value="BIOTIN TRANSPORTER BIOY"/>
    <property type="match status" value="1"/>
</dbReference>
<keyword evidence="5" id="KW-1185">Reference proteome</keyword>
<feature type="transmembrane region" description="Helical" evidence="3">
    <location>
        <begin position="106"/>
        <end position="125"/>
    </location>
</feature>
<evidence type="ECO:0000256" key="3">
    <source>
        <dbReference type="SAM" id="Phobius"/>
    </source>
</evidence>
<evidence type="ECO:0000256" key="1">
    <source>
        <dbReference type="ARBA" id="ARBA00010692"/>
    </source>
</evidence>
<keyword evidence="2 3" id="KW-0472">Membrane</keyword>
<dbReference type="PANTHER" id="PTHR34295">
    <property type="entry name" value="BIOTIN TRANSPORTER BIOY"/>
    <property type="match status" value="1"/>
</dbReference>
<comment type="similarity">
    <text evidence="1 2">Belongs to the BioY family.</text>
</comment>
<keyword evidence="2" id="KW-0813">Transport</keyword>
<dbReference type="STRING" id="526729.SAMN04324258_0294"/>
<reference evidence="4 5" key="1">
    <citation type="submission" date="2017-02" db="EMBL/GenBank/DDBJ databases">
        <authorList>
            <person name="Peterson S.W."/>
        </authorList>
    </citation>
    <scope>NUCLEOTIDE SEQUENCE [LARGE SCALE GENOMIC DNA]</scope>
    <source>
        <strain evidence="4 5">DSM 21481</strain>
    </source>
</reference>
<feature type="transmembrane region" description="Helical" evidence="3">
    <location>
        <begin position="163"/>
        <end position="189"/>
    </location>
</feature>
<keyword evidence="3" id="KW-1133">Transmembrane helix</keyword>
<name>A0A1T5IBM6_9MICO</name>
<organism evidence="4 5">
    <name type="scientific">Krasilnikoviella flava</name>
    <dbReference type="NCBI Taxonomy" id="526729"/>
    <lineage>
        <taxon>Bacteria</taxon>
        <taxon>Bacillati</taxon>
        <taxon>Actinomycetota</taxon>
        <taxon>Actinomycetes</taxon>
        <taxon>Micrococcales</taxon>
        <taxon>Promicromonosporaceae</taxon>
        <taxon>Krasilnikoviella</taxon>
    </lineage>
</organism>
<feature type="transmembrane region" description="Helical" evidence="3">
    <location>
        <begin position="53"/>
        <end position="73"/>
    </location>
</feature>
<dbReference type="InterPro" id="IPR003784">
    <property type="entry name" value="BioY"/>
</dbReference>
<protein>
    <recommendedName>
        <fullName evidence="2">Biotin transporter</fullName>
    </recommendedName>
</protein>
<dbReference type="OrthoDB" id="1496139at2"/>
<dbReference type="EMBL" id="FUZQ01000001">
    <property type="protein sequence ID" value="SKC36549.1"/>
    <property type="molecule type" value="Genomic_DNA"/>
</dbReference>
<evidence type="ECO:0000313" key="4">
    <source>
        <dbReference type="EMBL" id="SKC36549.1"/>
    </source>
</evidence>
<evidence type="ECO:0000313" key="5">
    <source>
        <dbReference type="Proteomes" id="UP000189777"/>
    </source>
</evidence>
<keyword evidence="2" id="KW-1003">Cell membrane</keyword>
<feature type="transmembrane region" description="Helical" evidence="3">
    <location>
        <begin position="80"/>
        <end position="100"/>
    </location>
</feature>
<gene>
    <name evidence="4" type="ORF">SAMN04324258_0294</name>
</gene>
<feature type="transmembrane region" description="Helical" evidence="3">
    <location>
        <begin position="137"/>
        <end position="157"/>
    </location>
</feature>
<dbReference type="PIRSF" id="PIRSF016661">
    <property type="entry name" value="BioY"/>
    <property type="match status" value="1"/>
</dbReference>
<dbReference type="Pfam" id="PF02632">
    <property type="entry name" value="BioY"/>
    <property type="match status" value="1"/>
</dbReference>
<accession>A0A1T5IBM6</accession>